<accession>A0A8S3D054</accession>
<organism evidence="1 2">
    <name type="scientific">Rotaria magnacalcarata</name>
    <dbReference type="NCBI Taxonomy" id="392030"/>
    <lineage>
        <taxon>Eukaryota</taxon>
        <taxon>Metazoa</taxon>
        <taxon>Spiralia</taxon>
        <taxon>Gnathifera</taxon>
        <taxon>Rotifera</taxon>
        <taxon>Eurotatoria</taxon>
        <taxon>Bdelloidea</taxon>
        <taxon>Philodinida</taxon>
        <taxon>Philodinidae</taxon>
        <taxon>Rotaria</taxon>
    </lineage>
</organism>
<dbReference type="Proteomes" id="UP000676336">
    <property type="component" value="Unassembled WGS sequence"/>
</dbReference>
<name>A0A8S3D054_9BILA</name>
<reference evidence="1" key="1">
    <citation type="submission" date="2021-02" db="EMBL/GenBank/DDBJ databases">
        <authorList>
            <person name="Nowell W R."/>
        </authorList>
    </citation>
    <scope>NUCLEOTIDE SEQUENCE</scope>
</reference>
<comment type="caution">
    <text evidence="1">The sequence shown here is derived from an EMBL/GenBank/DDBJ whole genome shotgun (WGS) entry which is preliminary data.</text>
</comment>
<gene>
    <name evidence="1" type="ORF">SMN809_LOCUS55192</name>
</gene>
<evidence type="ECO:0000313" key="2">
    <source>
        <dbReference type="Proteomes" id="UP000676336"/>
    </source>
</evidence>
<proteinExistence type="predicted"/>
<dbReference type="EMBL" id="CAJOBI010194383">
    <property type="protein sequence ID" value="CAF4971566.1"/>
    <property type="molecule type" value="Genomic_DNA"/>
</dbReference>
<evidence type="ECO:0000313" key="1">
    <source>
        <dbReference type="EMBL" id="CAF4971566.1"/>
    </source>
</evidence>
<feature type="non-terminal residue" evidence="1">
    <location>
        <position position="1"/>
    </location>
</feature>
<protein>
    <submittedName>
        <fullName evidence="1">Uncharacterized protein</fullName>
    </submittedName>
</protein>
<sequence length="50" mass="5931">GIRRSVPYGLASRYRSKDVRDSLTSLRSEDDEERIQRNNLFLFFSCFKNS</sequence>
<dbReference type="AlphaFoldDB" id="A0A8S3D054"/>